<accession>A0ACC2VMS0</accession>
<evidence type="ECO:0000313" key="2">
    <source>
        <dbReference type="Proteomes" id="UP001241377"/>
    </source>
</evidence>
<name>A0ACC2VMS0_9TREE</name>
<dbReference type="EMBL" id="JASBWR010000063">
    <property type="protein sequence ID" value="KAJ9100453.1"/>
    <property type="molecule type" value="Genomic_DNA"/>
</dbReference>
<sequence>MSEKDAPSVLNGQTENESAPSSLAPPPLPERNHHTGVDTNILTYSLEDNLSTISMIRQHSLYLTPILNETSDLFGVADLPNKLQLWLDDIGSASVEASEGDSFWKEFLLDPVWRPVGDKAEISHENEDKEVGVIEKHLISGIEDKLRPLVYFKILQIRIKLHKESYNNLLRRAINSNSSRDAYIDSLQVDTNLTEVLKVFNYYTNEVISAKGARFDAMNNDSVASSNESFSNLPPNNFIIHVSQLIATMPNLTNEDTFYLLLKLNKLFINLLKEEFFYKANRTLEDIVPEVFLHITKQGINLTTFFKRVLFSFFADKLPSQTVLFRVLDFVVFEGFDFMHRLFAFVFTINSNKICLLNGDDLQTYIYSPEFFSALAESLAFEAILIIEPTIIKYENDYYLLHANSLNANNLELTNLKENNDDLIIKIQELNQQLENLRTTHTEILSQSDDHDNQLNEVTSKNSQLAQLKLELEQKYENLTMKENLKNTIKANREFSQRNSELEKSIEKLKKKVDEKAAKLAKYTT</sequence>
<evidence type="ECO:0000313" key="1">
    <source>
        <dbReference type="EMBL" id="KAJ9100453.1"/>
    </source>
</evidence>
<dbReference type="Proteomes" id="UP001241377">
    <property type="component" value="Unassembled WGS sequence"/>
</dbReference>
<proteinExistence type="predicted"/>
<protein>
    <submittedName>
        <fullName evidence="1">Uncharacterized protein</fullName>
    </submittedName>
</protein>
<keyword evidence="2" id="KW-1185">Reference proteome</keyword>
<organism evidence="1 2">
    <name type="scientific">Naganishia cerealis</name>
    <dbReference type="NCBI Taxonomy" id="610337"/>
    <lineage>
        <taxon>Eukaryota</taxon>
        <taxon>Fungi</taxon>
        <taxon>Dikarya</taxon>
        <taxon>Basidiomycota</taxon>
        <taxon>Agaricomycotina</taxon>
        <taxon>Tremellomycetes</taxon>
        <taxon>Filobasidiales</taxon>
        <taxon>Filobasidiaceae</taxon>
        <taxon>Naganishia</taxon>
    </lineage>
</organism>
<comment type="caution">
    <text evidence="1">The sequence shown here is derived from an EMBL/GenBank/DDBJ whole genome shotgun (WGS) entry which is preliminary data.</text>
</comment>
<reference evidence="1" key="1">
    <citation type="submission" date="2023-04" db="EMBL/GenBank/DDBJ databases">
        <title>Draft Genome sequencing of Naganishia species isolated from polar environments using Oxford Nanopore Technology.</title>
        <authorList>
            <person name="Leo P."/>
            <person name="Venkateswaran K."/>
        </authorList>
    </citation>
    <scope>NUCLEOTIDE SEQUENCE</scope>
    <source>
        <strain evidence="1">MNA-CCFEE 5261</strain>
    </source>
</reference>
<gene>
    <name evidence="1" type="ORF">QFC19_005596</name>
</gene>